<dbReference type="SMART" id="SM00271">
    <property type="entry name" value="DnaJ"/>
    <property type="match status" value="1"/>
</dbReference>
<accession>A0A6C0L025</accession>
<dbReference type="GO" id="GO:0030544">
    <property type="term" value="F:Hsp70 protein binding"/>
    <property type="evidence" value="ECO:0007669"/>
    <property type="project" value="TreeGrafter"/>
</dbReference>
<dbReference type="InterPro" id="IPR001623">
    <property type="entry name" value="DnaJ_domain"/>
</dbReference>
<feature type="domain" description="J" evidence="1">
    <location>
        <begin position="4"/>
        <end position="66"/>
    </location>
</feature>
<dbReference type="InterPro" id="IPR051100">
    <property type="entry name" value="DnaJ_subfamily_B/C"/>
</dbReference>
<dbReference type="PRINTS" id="PR00625">
    <property type="entry name" value="JDOMAIN"/>
</dbReference>
<dbReference type="PANTHER" id="PTHR43908">
    <property type="entry name" value="AT29763P-RELATED"/>
    <property type="match status" value="1"/>
</dbReference>
<sequence length="200" mass="24641">MKLNHYEVLELNIDCTKVDIKKSFRRLSLLYHPDKNDGDDEHFKRIREAYDVLYDDQERQIYNLKLIFQDIQFTEEDIQTLRSYYHQIIHSKEYKLMKLLYSSIPREFKERIWKKYKQKKNKDKQIIVAPKSIDITELYNDEHINLCITYDDYRKNVLKVIHVHTKNGYYYLYIRGQKEDIRLNNNDCYLTIHFFIINNK</sequence>
<dbReference type="AlphaFoldDB" id="A0A6C0L025"/>
<dbReference type="SUPFAM" id="SSF46565">
    <property type="entry name" value="Chaperone J-domain"/>
    <property type="match status" value="1"/>
</dbReference>
<dbReference type="PANTHER" id="PTHR43908:SF3">
    <property type="entry name" value="AT29763P-RELATED"/>
    <property type="match status" value="1"/>
</dbReference>
<evidence type="ECO:0000313" key="2">
    <source>
        <dbReference type="EMBL" id="QHU23595.1"/>
    </source>
</evidence>
<organism evidence="2">
    <name type="scientific">viral metagenome</name>
    <dbReference type="NCBI Taxonomy" id="1070528"/>
    <lineage>
        <taxon>unclassified sequences</taxon>
        <taxon>metagenomes</taxon>
        <taxon>organismal metagenomes</taxon>
    </lineage>
</organism>
<evidence type="ECO:0000259" key="1">
    <source>
        <dbReference type="PROSITE" id="PS50076"/>
    </source>
</evidence>
<dbReference type="GO" id="GO:0005789">
    <property type="term" value="C:endoplasmic reticulum membrane"/>
    <property type="evidence" value="ECO:0007669"/>
    <property type="project" value="TreeGrafter"/>
</dbReference>
<proteinExistence type="predicted"/>
<protein>
    <recommendedName>
        <fullName evidence="1">J domain-containing protein</fullName>
    </recommendedName>
</protein>
<reference evidence="2" key="1">
    <citation type="journal article" date="2020" name="Nature">
        <title>Giant virus diversity and host interactions through global metagenomics.</title>
        <authorList>
            <person name="Schulz F."/>
            <person name="Roux S."/>
            <person name="Paez-Espino D."/>
            <person name="Jungbluth S."/>
            <person name="Walsh D.A."/>
            <person name="Denef V.J."/>
            <person name="McMahon K.D."/>
            <person name="Konstantinidis K.T."/>
            <person name="Eloe-Fadrosh E.A."/>
            <person name="Kyrpides N.C."/>
            <person name="Woyke T."/>
        </authorList>
    </citation>
    <scope>NUCLEOTIDE SEQUENCE</scope>
    <source>
        <strain evidence="2">GVMAG-S-ERX555907-94</strain>
    </source>
</reference>
<dbReference type="Pfam" id="PF00226">
    <property type="entry name" value="DnaJ"/>
    <property type="match status" value="1"/>
</dbReference>
<dbReference type="CDD" id="cd06257">
    <property type="entry name" value="DnaJ"/>
    <property type="match status" value="1"/>
</dbReference>
<dbReference type="PROSITE" id="PS00636">
    <property type="entry name" value="DNAJ_1"/>
    <property type="match status" value="1"/>
</dbReference>
<dbReference type="InterPro" id="IPR036869">
    <property type="entry name" value="J_dom_sf"/>
</dbReference>
<dbReference type="PROSITE" id="PS50076">
    <property type="entry name" value="DNAJ_2"/>
    <property type="match status" value="1"/>
</dbReference>
<dbReference type="EMBL" id="MN741036">
    <property type="protein sequence ID" value="QHU23595.1"/>
    <property type="molecule type" value="Genomic_DNA"/>
</dbReference>
<dbReference type="InterPro" id="IPR018253">
    <property type="entry name" value="DnaJ_domain_CS"/>
</dbReference>
<name>A0A6C0L025_9ZZZZ</name>
<dbReference type="GO" id="GO:0071218">
    <property type="term" value="P:cellular response to misfolded protein"/>
    <property type="evidence" value="ECO:0007669"/>
    <property type="project" value="TreeGrafter"/>
</dbReference>
<dbReference type="Gene3D" id="1.10.287.110">
    <property type="entry name" value="DnaJ domain"/>
    <property type="match status" value="1"/>
</dbReference>